<dbReference type="Pfam" id="PF00535">
    <property type="entry name" value="Glycos_transf_2"/>
    <property type="match status" value="1"/>
</dbReference>
<dbReference type="SUPFAM" id="SSF53448">
    <property type="entry name" value="Nucleotide-diphospho-sugar transferases"/>
    <property type="match status" value="1"/>
</dbReference>
<dbReference type="EMBL" id="CAEZUQ010000015">
    <property type="protein sequence ID" value="CAB4602107.1"/>
    <property type="molecule type" value="Genomic_DNA"/>
</dbReference>
<feature type="domain" description="Glycosyltransferase 2-like" evidence="1">
    <location>
        <begin position="16"/>
        <end position="174"/>
    </location>
</feature>
<name>A0A6J6GLI9_9ZZZZ</name>
<reference evidence="2" key="1">
    <citation type="submission" date="2020-05" db="EMBL/GenBank/DDBJ databases">
        <authorList>
            <person name="Chiriac C."/>
            <person name="Salcher M."/>
            <person name="Ghai R."/>
            <person name="Kavagutti S V."/>
        </authorList>
    </citation>
    <scope>NUCLEOTIDE SEQUENCE</scope>
</reference>
<evidence type="ECO:0000313" key="2">
    <source>
        <dbReference type="EMBL" id="CAB4602107.1"/>
    </source>
</evidence>
<organism evidence="2">
    <name type="scientific">freshwater metagenome</name>
    <dbReference type="NCBI Taxonomy" id="449393"/>
    <lineage>
        <taxon>unclassified sequences</taxon>
        <taxon>metagenomes</taxon>
        <taxon>ecological metagenomes</taxon>
    </lineage>
</organism>
<dbReference type="AlphaFoldDB" id="A0A6J6GLI9"/>
<dbReference type="PANTHER" id="PTHR43685:SF11">
    <property type="entry name" value="GLYCOSYLTRANSFERASE TAGX-RELATED"/>
    <property type="match status" value="1"/>
</dbReference>
<proteinExistence type="predicted"/>
<dbReference type="CDD" id="cd00761">
    <property type="entry name" value="Glyco_tranf_GTA_type"/>
    <property type="match status" value="1"/>
</dbReference>
<dbReference type="InterPro" id="IPR001173">
    <property type="entry name" value="Glyco_trans_2-like"/>
</dbReference>
<dbReference type="PANTHER" id="PTHR43685">
    <property type="entry name" value="GLYCOSYLTRANSFERASE"/>
    <property type="match status" value="1"/>
</dbReference>
<gene>
    <name evidence="2" type="ORF">UFOPK1842_00232</name>
</gene>
<dbReference type="InterPro" id="IPR050834">
    <property type="entry name" value="Glycosyltransf_2"/>
</dbReference>
<dbReference type="Gene3D" id="3.90.550.10">
    <property type="entry name" value="Spore Coat Polysaccharide Biosynthesis Protein SpsA, Chain A"/>
    <property type="match status" value="1"/>
</dbReference>
<sequence>MSKTCINCNEKICIDVVIPTYKPVFEYLETAINSVIGQSHNYCNLILVIDQNENFELEQQVSNLKVPRLKVLVQKNAGQSVARNVGINEAKADFIALLDHDDYWLPSHLELLAKATRTSPNFAIYFSGVNYLNLDGKLTPAVQNSEKFENSDVATLLSDNLMVWPSSMLINKEALGPDLRFNSIFRGYEDDDFLIRITLAGKRIKPDTEHMTTVIRDHSSRHSYREGMGDSAALFEAEYAELASSIGISNAFAKRFLAGYIHVFRKYPNKKNKEKLFIYVDSMNSRRYITYIKYFRFLPPKPLGILVNTGIRIRKFFK</sequence>
<protein>
    <submittedName>
        <fullName evidence="2">Unannotated protein</fullName>
    </submittedName>
</protein>
<evidence type="ECO:0000259" key="1">
    <source>
        <dbReference type="Pfam" id="PF00535"/>
    </source>
</evidence>
<accession>A0A6J6GLI9</accession>
<dbReference type="InterPro" id="IPR029044">
    <property type="entry name" value="Nucleotide-diphossugar_trans"/>
</dbReference>